<dbReference type="AlphaFoldDB" id="X1KB83"/>
<sequence>MIWKPWTLFTVAVAGWMSQQQEVIAYLHEENEILWQKFGRKRMLLSIEQKRRLATKGKVIGRELLSEFGTLFSPRGYVEFKKTPCFPSKLQPKLCFRRF</sequence>
<proteinExistence type="predicted"/>
<comment type="caution">
    <text evidence="1">The sequence shown here is derived from an EMBL/GenBank/DDBJ whole genome shotgun (WGS) entry which is preliminary data.</text>
</comment>
<protein>
    <submittedName>
        <fullName evidence="1">Uncharacterized protein</fullName>
    </submittedName>
</protein>
<accession>X1KB83</accession>
<reference evidence="1" key="1">
    <citation type="journal article" date="2014" name="Front. Microbiol.">
        <title>High frequency of phylogenetically diverse reductive dehalogenase-homologous genes in deep subseafloor sedimentary metagenomes.</title>
        <authorList>
            <person name="Kawai M."/>
            <person name="Futagami T."/>
            <person name="Toyoda A."/>
            <person name="Takaki Y."/>
            <person name="Nishi S."/>
            <person name="Hori S."/>
            <person name="Arai W."/>
            <person name="Tsubouchi T."/>
            <person name="Morono Y."/>
            <person name="Uchiyama I."/>
            <person name="Ito T."/>
            <person name="Fujiyama A."/>
            <person name="Inagaki F."/>
            <person name="Takami H."/>
        </authorList>
    </citation>
    <scope>NUCLEOTIDE SEQUENCE</scope>
    <source>
        <strain evidence="1">Expedition CK06-06</strain>
    </source>
</reference>
<evidence type="ECO:0000313" key="1">
    <source>
        <dbReference type="EMBL" id="GAH79338.1"/>
    </source>
</evidence>
<name>X1KB83_9ZZZZ</name>
<gene>
    <name evidence="1" type="ORF">S03H2_55314</name>
</gene>
<dbReference type="EMBL" id="BARU01035321">
    <property type="protein sequence ID" value="GAH79338.1"/>
    <property type="molecule type" value="Genomic_DNA"/>
</dbReference>
<organism evidence="1">
    <name type="scientific">marine sediment metagenome</name>
    <dbReference type="NCBI Taxonomy" id="412755"/>
    <lineage>
        <taxon>unclassified sequences</taxon>
        <taxon>metagenomes</taxon>
        <taxon>ecological metagenomes</taxon>
    </lineage>
</organism>